<feature type="non-terminal residue" evidence="1">
    <location>
        <position position="304"/>
    </location>
</feature>
<evidence type="ECO:0000313" key="2">
    <source>
        <dbReference type="Proteomes" id="UP000574690"/>
    </source>
</evidence>
<gene>
    <name evidence="1" type="ORF">HOQ43_00650</name>
</gene>
<proteinExistence type="predicted"/>
<sequence length="304" mass="33948">MQQHPTRGAPIDPAILTPYKVIDVADGLGVIELVEEGERAFRLRLAEDDVAADADAHEGSLEWIATRLLHPRGLTGHHRLDAWTEPPEWDRLRRWLRHVEPGDDPAGPLTPLLGLLAPGPYALGVEALPKPFIAGTRQNRPSRWYAGMEGKGEASAIIPTHHWAPRRSTVDEYRRLIEHERRRPASIVLTHPESEVYYLLDGHHKLAAYMAAGRDPVAVVIELGTGPRPDYLTYLDRPSDEYRIEDNESGSGALTVTGRDGTSSLRIGKRPFMVEGYTCRGSLDRLAVSTGDARLRRQLPRLRE</sequence>
<dbReference type="SUPFAM" id="SSF110849">
    <property type="entry name" value="ParB/Sulfiredoxin"/>
    <property type="match status" value="1"/>
</dbReference>
<evidence type="ECO:0000313" key="1">
    <source>
        <dbReference type="EMBL" id="NUQ86963.1"/>
    </source>
</evidence>
<organism evidence="1 2">
    <name type="scientific">Glycomyces artemisiae</name>
    <dbReference type="NCBI Taxonomy" id="1076443"/>
    <lineage>
        <taxon>Bacteria</taxon>
        <taxon>Bacillati</taxon>
        <taxon>Actinomycetota</taxon>
        <taxon>Actinomycetes</taxon>
        <taxon>Glycomycetales</taxon>
        <taxon>Glycomycetaceae</taxon>
        <taxon>Glycomyces</taxon>
    </lineage>
</organism>
<name>A0A850C726_9ACTN</name>
<dbReference type="AlphaFoldDB" id="A0A850C726"/>
<comment type="caution">
    <text evidence="1">The sequence shown here is derived from an EMBL/GenBank/DDBJ whole genome shotgun (WGS) entry which is preliminary data.</text>
</comment>
<reference evidence="1 2" key="1">
    <citation type="submission" date="2020-05" db="EMBL/GenBank/DDBJ databases">
        <title>DNA-SIP metagenomic assembled genomes.</title>
        <authorList>
            <person name="Yu J."/>
        </authorList>
    </citation>
    <scope>NUCLEOTIDE SEQUENCE [LARGE SCALE GENOMIC DNA]</scope>
    <source>
        <strain evidence="1">Bin5.27</strain>
    </source>
</reference>
<dbReference type="InterPro" id="IPR036086">
    <property type="entry name" value="ParB/Sulfiredoxin_sf"/>
</dbReference>
<protein>
    <submittedName>
        <fullName evidence="1">Uncharacterized protein</fullName>
    </submittedName>
</protein>
<accession>A0A850C726</accession>
<dbReference type="Proteomes" id="UP000574690">
    <property type="component" value="Unassembled WGS sequence"/>
</dbReference>
<dbReference type="EMBL" id="JABFXE010000027">
    <property type="protein sequence ID" value="NUQ86963.1"/>
    <property type="molecule type" value="Genomic_DNA"/>
</dbReference>